<evidence type="ECO:0008006" key="3">
    <source>
        <dbReference type="Google" id="ProtNLM"/>
    </source>
</evidence>
<reference evidence="2" key="1">
    <citation type="journal article" date="2019" name="Int. J. Syst. Evol. Microbiol.">
        <title>The Global Catalogue of Microorganisms (GCM) 10K type strain sequencing project: providing services to taxonomists for standard genome sequencing and annotation.</title>
        <authorList>
            <consortium name="The Broad Institute Genomics Platform"/>
            <consortium name="The Broad Institute Genome Sequencing Center for Infectious Disease"/>
            <person name="Wu L."/>
            <person name="Ma J."/>
        </authorList>
    </citation>
    <scope>NUCLEOTIDE SEQUENCE [LARGE SCALE GENOMIC DNA]</scope>
    <source>
        <strain evidence="2">NBRC 112502</strain>
    </source>
</reference>
<proteinExistence type="predicted"/>
<evidence type="ECO:0000313" key="2">
    <source>
        <dbReference type="Proteomes" id="UP001156641"/>
    </source>
</evidence>
<dbReference type="InterPro" id="IPR013815">
    <property type="entry name" value="ATP_grasp_subdomain_1"/>
</dbReference>
<dbReference type="Proteomes" id="UP001156641">
    <property type="component" value="Unassembled WGS sequence"/>
</dbReference>
<gene>
    <name evidence="1" type="ORF">GCM10010909_11080</name>
</gene>
<evidence type="ECO:0000313" key="1">
    <source>
        <dbReference type="EMBL" id="GLR66428.1"/>
    </source>
</evidence>
<protein>
    <recommendedName>
        <fullName evidence="3">D-alanine--D-alanine ligase</fullName>
    </recommendedName>
</protein>
<dbReference type="EMBL" id="BSOS01000024">
    <property type="protein sequence ID" value="GLR66428.1"/>
    <property type="molecule type" value="Genomic_DNA"/>
</dbReference>
<keyword evidence="2" id="KW-1185">Reference proteome</keyword>
<name>A0ABQ6A463_9PROT</name>
<comment type="caution">
    <text evidence="1">The sequence shown here is derived from an EMBL/GenBank/DDBJ whole genome shotgun (WGS) entry which is preliminary data.</text>
</comment>
<organism evidence="1 2">
    <name type="scientific">Acidocella aquatica</name>
    <dbReference type="NCBI Taxonomy" id="1922313"/>
    <lineage>
        <taxon>Bacteria</taxon>
        <taxon>Pseudomonadati</taxon>
        <taxon>Pseudomonadota</taxon>
        <taxon>Alphaproteobacteria</taxon>
        <taxon>Acetobacterales</taxon>
        <taxon>Acidocellaceae</taxon>
        <taxon>Acidocella</taxon>
    </lineage>
</organism>
<dbReference type="Gene3D" id="3.30.1490.20">
    <property type="entry name" value="ATP-grasp fold, A domain"/>
    <property type="match status" value="1"/>
</dbReference>
<accession>A0ABQ6A463</accession>
<dbReference type="RefSeq" id="WP_284257122.1">
    <property type="nucleotide sequence ID" value="NZ_BSOS01000024.1"/>
</dbReference>
<dbReference type="SUPFAM" id="SSF56059">
    <property type="entry name" value="Glutathione synthetase ATP-binding domain-like"/>
    <property type="match status" value="1"/>
</dbReference>
<sequence>MSVTSLPVALDAPGLQASSARRKSPVSFFEFWPGWLFYAPVAVFWILKSIRYGSLTLPTLANPRINAGGICGESKNDILGLAGPLARQWIAPYTPLTTSGHNDGNDLTLALAAMARAGLSFPVVAKPDMSCNGVGVRVVNNEAQLAAYLAAFPRATAMQLQALITHEGEAGIFYIRHPGEAAGRITSVTLKFPPSVTGDGKRSVRELIAADQRLNAVSNLLLPQLGAKAGAIPAEGESVRLVFVGNHCRGSTFKDGLDIVTPALTARIDEIVQDMQEVYFSRLDLRYESLEALREGRNFQIIEFNGSGSEATHIWDPEMTLRAAYATQFFHYGESFKIGAAVRQRGLRPSGLRKLASLWRHQKKLMAAYPAND</sequence>